<organism evidence="18 19">
    <name type="scientific">Apostasia shenzhenica</name>
    <dbReference type="NCBI Taxonomy" id="1088818"/>
    <lineage>
        <taxon>Eukaryota</taxon>
        <taxon>Viridiplantae</taxon>
        <taxon>Streptophyta</taxon>
        <taxon>Embryophyta</taxon>
        <taxon>Tracheophyta</taxon>
        <taxon>Spermatophyta</taxon>
        <taxon>Magnoliopsida</taxon>
        <taxon>Liliopsida</taxon>
        <taxon>Asparagales</taxon>
        <taxon>Orchidaceae</taxon>
        <taxon>Apostasioideae</taxon>
        <taxon>Apostasia</taxon>
    </lineage>
</organism>
<dbReference type="FunFam" id="3.30.40.10:FF:000388">
    <property type="entry name" value="Putative RING zinc finger domain superfamily protein"/>
    <property type="match status" value="1"/>
</dbReference>
<evidence type="ECO:0000256" key="15">
    <source>
        <dbReference type="PROSITE-ProRule" id="PRU00175"/>
    </source>
</evidence>
<dbReference type="InterPro" id="IPR013083">
    <property type="entry name" value="Znf_RING/FYVE/PHD"/>
</dbReference>
<evidence type="ECO:0000256" key="13">
    <source>
        <dbReference type="ARBA" id="ARBA00046288"/>
    </source>
</evidence>
<dbReference type="InterPro" id="IPR001841">
    <property type="entry name" value="Znf_RING"/>
</dbReference>
<dbReference type="PANTHER" id="PTHR47168:SF5">
    <property type="entry name" value="RING-TYPE DOMAIN-CONTAINING PROTEIN"/>
    <property type="match status" value="1"/>
</dbReference>
<keyword evidence="4" id="KW-0479">Metal-binding</keyword>
<dbReference type="Pfam" id="PF13639">
    <property type="entry name" value="zf-RING_2"/>
    <property type="match status" value="1"/>
</dbReference>
<dbReference type="EMBL" id="KZ451971">
    <property type="protein sequence ID" value="PKA56503.1"/>
    <property type="molecule type" value="Genomic_DNA"/>
</dbReference>
<reference evidence="18 19" key="1">
    <citation type="journal article" date="2017" name="Nature">
        <title>The Apostasia genome and the evolution of orchids.</title>
        <authorList>
            <person name="Zhang G.Q."/>
            <person name="Liu K.W."/>
            <person name="Li Z."/>
            <person name="Lohaus R."/>
            <person name="Hsiao Y.Y."/>
            <person name="Niu S.C."/>
            <person name="Wang J.Y."/>
            <person name="Lin Y.C."/>
            <person name="Xu Q."/>
            <person name="Chen L.J."/>
            <person name="Yoshida K."/>
            <person name="Fujiwara S."/>
            <person name="Wang Z.W."/>
            <person name="Zhang Y.Q."/>
            <person name="Mitsuda N."/>
            <person name="Wang M."/>
            <person name="Liu G.H."/>
            <person name="Pecoraro L."/>
            <person name="Huang H.X."/>
            <person name="Xiao X.J."/>
            <person name="Lin M."/>
            <person name="Wu X.Y."/>
            <person name="Wu W.L."/>
            <person name="Chen Y.Y."/>
            <person name="Chang S.B."/>
            <person name="Sakamoto S."/>
            <person name="Ohme-Takagi M."/>
            <person name="Yagi M."/>
            <person name="Zeng S.J."/>
            <person name="Shen C.Y."/>
            <person name="Yeh C.M."/>
            <person name="Luo Y.B."/>
            <person name="Tsai W.C."/>
            <person name="Van de Peer Y."/>
            <person name="Liu Z.J."/>
        </authorList>
    </citation>
    <scope>NUCLEOTIDE SEQUENCE [LARGE SCALE GENOMIC DNA]</scope>
    <source>
        <strain evidence="19">cv. Shenzhen</strain>
        <tissue evidence="18">Stem</tissue>
    </source>
</reference>
<evidence type="ECO:0000256" key="2">
    <source>
        <dbReference type="ARBA" id="ARBA00022554"/>
    </source>
</evidence>
<evidence type="ECO:0000259" key="17">
    <source>
        <dbReference type="PROSITE" id="PS50089"/>
    </source>
</evidence>
<dbReference type="STRING" id="1088818.A0A2I0ALR9"/>
<keyword evidence="19" id="KW-1185">Reference proteome</keyword>
<name>A0A2I0ALR9_9ASPA</name>
<evidence type="ECO:0000256" key="11">
    <source>
        <dbReference type="ARBA" id="ARBA00023157"/>
    </source>
</evidence>
<dbReference type="PROSITE" id="PS50089">
    <property type="entry name" value="ZF_RING_2"/>
    <property type="match status" value="1"/>
</dbReference>
<evidence type="ECO:0000256" key="16">
    <source>
        <dbReference type="SAM" id="Phobius"/>
    </source>
</evidence>
<evidence type="ECO:0000256" key="12">
    <source>
        <dbReference type="ARBA" id="ARBA00023180"/>
    </source>
</evidence>
<dbReference type="InterPro" id="IPR051653">
    <property type="entry name" value="E3_ligase_sorting_rcpt"/>
</dbReference>
<dbReference type="PANTHER" id="PTHR47168">
    <property type="entry name" value="RING ZINC FINGER DOMAIN SUPERFAMILY PROTEIN-RELATED"/>
    <property type="match status" value="1"/>
</dbReference>
<keyword evidence="9 16" id="KW-1133">Transmembrane helix</keyword>
<keyword evidence="10 16" id="KW-0472">Membrane</keyword>
<dbReference type="GO" id="GO:0012505">
    <property type="term" value="C:endomembrane system"/>
    <property type="evidence" value="ECO:0007669"/>
    <property type="project" value="UniProtKB-SubCell"/>
</dbReference>
<keyword evidence="12" id="KW-0325">Glycoprotein</keyword>
<keyword evidence="1" id="KW-0813">Transport</keyword>
<accession>A0A2I0ALR9</accession>
<dbReference type="SUPFAM" id="SSF52025">
    <property type="entry name" value="PA domain"/>
    <property type="match status" value="1"/>
</dbReference>
<keyword evidence="8" id="KW-0653">Protein transport</keyword>
<evidence type="ECO:0000256" key="5">
    <source>
        <dbReference type="ARBA" id="ARBA00022729"/>
    </source>
</evidence>
<dbReference type="CDD" id="cd02123">
    <property type="entry name" value="PA_C_RZF_like"/>
    <property type="match status" value="1"/>
</dbReference>
<keyword evidence="3 16" id="KW-0812">Transmembrane</keyword>
<evidence type="ECO:0000313" key="19">
    <source>
        <dbReference type="Proteomes" id="UP000236161"/>
    </source>
</evidence>
<evidence type="ECO:0000256" key="7">
    <source>
        <dbReference type="ARBA" id="ARBA00022833"/>
    </source>
</evidence>
<dbReference type="Gene3D" id="3.30.40.10">
    <property type="entry name" value="Zinc/RING finger domain, C3HC4 (zinc finger)"/>
    <property type="match status" value="1"/>
</dbReference>
<keyword evidence="7" id="KW-0862">Zinc</keyword>
<dbReference type="InterPro" id="IPR003137">
    <property type="entry name" value="PA_domain"/>
</dbReference>
<keyword evidence="5" id="KW-0732">Signal</keyword>
<dbReference type="Proteomes" id="UP000236161">
    <property type="component" value="Unassembled WGS sequence"/>
</dbReference>
<gene>
    <name evidence="18" type="primary">ATL8</name>
    <name evidence="18" type="ORF">AXF42_Ash015276</name>
</gene>
<keyword evidence="11" id="KW-1015">Disulfide bond</keyword>
<dbReference type="InterPro" id="IPR044744">
    <property type="entry name" value="ZNRF4/RNF13/RNF167_PA"/>
</dbReference>
<dbReference type="SMART" id="SM00184">
    <property type="entry name" value="RING"/>
    <property type="match status" value="1"/>
</dbReference>
<dbReference type="AlphaFoldDB" id="A0A2I0ALR9"/>
<dbReference type="SUPFAM" id="SSF57850">
    <property type="entry name" value="RING/U-box"/>
    <property type="match status" value="1"/>
</dbReference>
<evidence type="ECO:0000256" key="9">
    <source>
        <dbReference type="ARBA" id="ARBA00022989"/>
    </source>
</evidence>
<evidence type="ECO:0000256" key="6">
    <source>
        <dbReference type="ARBA" id="ARBA00022771"/>
    </source>
</evidence>
<keyword evidence="6 15" id="KW-0863">Zinc-finger</keyword>
<dbReference type="Pfam" id="PF02225">
    <property type="entry name" value="PA"/>
    <property type="match status" value="1"/>
</dbReference>
<evidence type="ECO:0000256" key="1">
    <source>
        <dbReference type="ARBA" id="ARBA00022448"/>
    </source>
</evidence>
<dbReference type="GO" id="GO:0008270">
    <property type="term" value="F:zinc ion binding"/>
    <property type="evidence" value="ECO:0007669"/>
    <property type="project" value="UniProtKB-KW"/>
</dbReference>
<keyword evidence="2" id="KW-0926">Vacuole</keyword>
<dbReference type="OrthoDB" id="8062037at2759"/>
<comment type="subcellular location">
    <subcellularLocation>
        <location evidence="13">Endomembrane system</location>
        <topology evidence="13">Single-pass type I membrane protein</topology>
    </subcellularLocation>
    <subcellularLocation>
        <location evidence="14">Protein storage vacuole membrane</location>
    </subcellularLocation>
</comment>
<protein>
    <submittedName>
        <fullName evidence="18">RING-H2 finger protein ATL8</fullName>
    </submittedName>
</protein>
<evidence type="ECO:0000313" key="18">
    <source>
        <dbReference type="EMBL" id="PKA56503.1"/>
    </source>
</evidence>
<dbReference type="Gene3D" id="3.50.30.30">
    <property type="match status" value="1"/>
</dbReference>
<feature type="transmembrane region" description="Helical" evidence="16">
    <location>
        <begin position="175"/>
        <end position="199"/>
    </location>
</feature>
<evidence type="ECO:0000256" key="8">
    <source>
        <dbReference type="ARBA" id="ARBA00022927"/>
    </source>
</evidence>
<proteinExistence type="predicted"/>
<evidence type="ECO:0000256" key="14">
    <source>
        <dbReference type="ARBA" id="ARBA00060484"/>
    </source>
</evidence>
<evidence type="ECO:0000256" key="4">
    <source>
        <dbReference type="ARBA" id="ARBA00022723"/>
    </source>
</evidence>
<dbReference type="GO" id="GO:0015031">
    <property type="term" value="P:protein transport"/>
    <property type="evidence" value="ECO:0007669"/>
    <property type="project" value="UniProtKB-KW"/>
</dbReference>
<sequence length="292" mass="31957">MNRSPSCLSNPKFAAAAAFCVVLSVFRPADALVHLRGSSYSFTFIDAPARFAIPIDGSGACGSLHVADPLDACSPIRTNSSSNILLDQPTGNRLVLIQRGQCSFDRKVRVAQDAGFQAALIFDDRELGYLYSMIGNSVGIHIHAVFVSKMAGETLKKYAHIDGECCVGPPVEDNAGTVLVISFVTVVVVISAIAIFLFARNCWILRNASRSRPTNMKRQEVEILPCFTFKSAYLNSKHVIETCAICLEDYHDGERLRILPCLHDFHSGCIDLWLTNWGIFCPVCKHEVNSAG</sequence>
<feature type="domain" description="RING-type" evidence="17">
    <location>
        <begin position="243"/>
        <end position="285"/>
    </location>
</feature>
<dbReference type="FunFam" id="3.50.30.30:FF:000020">
    <property type="entry name" value="Receptor homology region transmembrane domain-and RING domain-containing protein 2"/>
    <property type="match status" value="1"/>
</dbReference>
<dbReference type="InterPro" id="IPR046450">
    <property type="entry name" value="PA_dom_sf"/>
</dbReference>
<evidence type="ECO:0000256" key="3">
    <source>
        <dbReference type="ARBA" id="ARBA00022692"/>
    </source>
</evidence>
<dbReference type="GO" id="GO:0032586">
    <property type="term" value="C:protein storage vacuole membrane"/>
    <property type="evidence" value="ECO:0007669"/>
    <property type="project" value="UniProtKB-SubCell"/>
</dbReference>
<evidence type="ECO:0000256" key="10">
    <source>
        <dbReference type="ARBA" id="ARBA00023136"/>
    </source>
</evidence>